<reference evidence="1" key="1">
    <citation type="submission" date="2014-09" db="EMBL/GenBank/DDBJ databases">
        <authorList>
            <person name="Magalhaes I.L.F."/>
            <person name="Oliveira U."/>
            <person name="Santos F.R."/>
            <person name="Vidigal T.H.D.A."/>
            <person name="Brescovit A.D."/>
            <person name="Santos A.J."/>
        </authorList>
    </citation>
    <scope>NUCLEOTIDE SEQUENCE</scope>
    <source>
        <tissue evidence="1">Shoot tissue taken approximately 20 cm above the soil surface</tissue>
    </source>
</reference>
<organism evidence="1">
    <name type="scientific">Arundo donax</name>
    <name type="common">Giant reed</name>
    <name type="synonym">Donax arundinaceus</name>
    <dbReference type="NCBI Taxonomy" id="35708"/>
    <lineage>
        <taxon>Eukaryota</taxon>
        <taxon>Viridiplantae</taxon>
        <taxon>Streptophyta</taxon>
        <taxon>Embryophyta</taxon>
        <taxon>Tracheophyta</taxon>
        <taxon>Spermatophyta</taxon>
        <taxon>Magnoliopsida</taxon>
        <taxon>Liliopsida</taxon>
        <taxon>Poales</taxon>
        <taxon>Poaceae</taxon>
        <taxon>PACMAD clade</taxon>
        <taxon>Arundinoideae</taxon>
        <taxon>Arundineae</taxon>
        <taxon>Arundo</taxon>
    </lineage>
</organism>
<proteinExistence type="predicted"/>
<accession>A0A0A9B4G2</accession>
<dbReference type="EMBL" id="GBRH01239639">
    <property type="protein sequence ID" value="JAD58256.1"/>
    <property type="molecule type" value="Transcribed_RNA"/>
</dbReference>
<sequence length="72" mass="8358">MMYSTECWLLPPRHCLMKFLKVKGLLNAEFKFDSIAKISKKFLHRFVHPYEESVPGLVAAFASSCAGRHKWE</sequence>
<evidence type="ECO:0000313" key="1">
    <source>
        <dbReference type="EMBL" id="JAD58256.1"/>
    </source>
</evidence>
<name>A0A0A9B4G2_ARUDO</name>
<protein>
    <submittedName>
        <fullName evidence="1">Uncharacterized protein</fullName>
    </submittedName>
</protein>
<reference evidence="1" key="2">
    <citation type="journal article" date="2015" name="Data Brief">
        <title>Shoot transcriptome of the giant reed, Arundo donax.</title>
        <authorList>
            <person name="Barrero R.A."/>
            <person name="Guerrero F.D."/>
            <person name="Moolhuijzen P."/>
            <person name="Goolsby J.A."/>
            <person name="Tidwell J."/>
            <person name="Bellgard S.E."/>
            <person name="Bellgard M.I."/>
        </authorList>
    </citation>
    <scope>NUCLEOTIDE SEQUENCE</scope>
    <source>
        <tissue evidence="1">Shoot tissue taken approximately 20 cm above the soil surface</tissue>
    </source>
</reference>
<dbReference type="AlphaFoldDB" id="A0A0A9B4G2"/>